<dbReference type="FunFam" id="1.10.287.950:FF:000001">
    <property type="entry name" value="Methyl-accepting chemotaxis sensory transducer"/>
    <property type="match status" value="1"/>
</dbReference>
<dbReference type="PROSITE" id="PS50885">
    <property type="entry name" value="HAMP"/>
    <property type="match status" value="1"/>
</dbReference>
<dbReference type="InterPro" id="IPR004089">
    <property type="entry name" value="MCPsignal_dom"/>
</dbReference>
<evidence type="ECO:0000259" key="7">
    <source>
        <dbReference type="PROSITE" id="PS50111"/>
    </source>
</evidence>
<dbReference type="STRING" id="243231.GSU0916"/>
<dbReference type="KEGG" id="gsu:GSU0916"/>
<keyword evidence="5" id="KW-1133">Transmembrane helix</keyword>
<feature type="transmembrane region" description="Helical" evidence="5">
    <location>
        <begin position="44"/>
        <end position="63"/>
    </location>
</feature>
<dbReference type="Proteomes" id="UP000000577">
    <property type="component" value="Chromosome"/>
</dbReference>
<evidence type="ECO:0000256" key="2">
    <source>
        <dbReference type="ARBA" id="ARBA00023224"/>
    </source>
</evidence>
<keyword evidence="10" id="KW-1185">Reference proteome</keyword>
<feature type="chain" id="PRO_5004285378" evidence="6">
    <location>
        <begin position="35"/>
        <end position="394"/>
    </location>
</feature>
<dbReference type="PROSITE" id="PS50111">
    <property type="entry name" value="CHEMOTAXIS_TRANSDUC_2"/>
    <property type="match status" value="1"/>
</dbReference>
<keyword evidence="6" id="KW-0732">Signal</keyword>
<dbReference type="AlphaFoldDB" id="Q74EP6"/>
<dbReference type="PANTHER" id="PTHR32089">
    <property type="entry name" value="METHYL-ACCEPTING CHEMOTAXIS PROTEIN MCPB"/>
    <property type="match status" value="1"/>
</dbReference>
<evidence type="ECO:0000256" key="3">
    <source>
        <dbReference type="ARBA" id="ARBA00029447"/>
    </source>
</evidence>
<dbReference type="FunCoup" id="Q74EP6">
    <property type="interactions" value="201"/>
</dbReference>
<dbReference type="GO" id="GO:0006935">
    <property type="term" value="P:chemotaxis"/>
    <property type="evidence" value="ECO:0000318"/>
    <property type="project" value="GO_Central"/>
</dbReference>
<dbReference type="InParanoid" id="Q74EP6"/>
<dbReference type="GO" id="GO:0007165">
    <property type="term" value="P:signal transduction"/>
    <property type="evidence" value="ECO:0007669"/>
    <property type="project" value="UniProtKB-KW"/>
</dbReference>
<feature type="signal peptide" evidence="6">
    <location>
        <begin position="1"/>
        <end position="34"/>
    </location>
</feature>
<evidence type="ECO:0000313" key="9">
    <source>
        <dbReference type="EMBL" id="AAR34243.1"/>
    </source>
</evidence>
<reference evidence="9 10" key="2">
    <citation type="journal article" date="2012" name="BMC Genomics">
        <title>Comparative genomic analysis of Geobacter sulfurreducens KN400, a strain with enhanced capacity for extracellular electron transfer and electricity production.</title>
        <authorList>
            <person name="Butler J.E."/>
            <person name="Young N.D."/>
            <person name="Aklujkar M."/>
            <person name="Lovley D.R."/>
        </authorList>
    </citation>
    <scope>NUCLEOTIDE SEQUENCE [LARGE SCALE GENOMIC DNA]</scope>
    <source>
        <strain evidence="10">ATCC 51573 / DSM 12127 / PCA</strain>
    </source>
</reference>
<evidence type="ECO:0000256" key="5">
    <source>
        <dbReference type="SAM" id="Phobius"/>
    </source>
</evidence>
<evidence type="ECO:0000256" key="1">
    <source>
        <dbReference type="ARBA" id="ARBA00004370"/>
    </source>
</evidence>
<comment type="subcellular location">
    <subcellularLocation>
        <location evidence="1">Membrane</location>
    </subcellularLocation>
</comment>
<dbReference type="OrthoDB" id="9791237at2"/>
<comment type="similarity">
    <text evidence="3">Belongs to the methyl-accepting chemotaxis (MCP) protein family.</text>
</comment>
<dbReference type="Pfam" id="PF00015">
    <property type="entry name" value="MCPsignal"/>
    <property type="match status" value="1"/>
</dbReference>
<dbReference type="PANTHER" id="PTHR32089:SF112">
    <property type="entry name" value="LYSOZYME-LIKE PROTEIN-RELATED"/>
    <property type="match status" value="1"/>
</dbReference>
<evidence type="ECO:0000256" key="4">
    <source>
        <dbReference type="PROSITE-ProRule" id="PRU00284"/>
    </source>
</evidence>
<dbReference type="eggNOG" id="COG0840">
    <property type="taxonomic scope" value="Bacteria"/>
</dbReference>
<dbReference type="CDD" id="cd11386">
    <property type="entry name" value="MCP_signal"/>
    <property type="match status" value="1"/>
</dbReference>
<keyword evidence="2 4" id="KW-0807">Transducer</keyword>
<dbReference type="SMR" id="Q74EP6"/>
<accession>Q74EP6</accession>
<dbReference type="Gene3D" id="1.10.287.950">
    <property type="entry name" value="Methyl-accepting chemotaxis protein"/>
    <property type="match status" value="1"/>
</dbReference>
<dbReference type="SMART" id="SM00283">
    <property type="entry name" value="MA"/>
    <property type="match status" value="1"/>
</dbReference>
<dbReference type="GO" id="GO:0016020">
    <property type="term" value="C:membrane"/>
    <property type="evidence" value="ECO:0007669"/>
    <property type="project" value="UniProtKB-SubCell"/>
</dbReference>
<evidence type="ECO:0000313" key="10">
    <source>
        <dbReference type="Proteomes" id="UP000000577"/>
    </source>
</evidence>
<protein>
    <submittedName>
        <fullName evidence="9">Methyl-accepting chemotaxis sensory transducer, class 40H</fullName>
    </submittedName>
</protein>
<dbReference type="HOGENOM" id="CLU_000445_107_27_7"/>
<proteinExistence type="inferred from homology"/>
<dbReference type="RefSeq" id="WP_010941584.1">
    <property type="nucleotide sequence ID" value="NC_002939.5"/>
</dbReference>
<evidence type="ECO:0000256" key="6">
    <source>
        <dbReference type="SAM" id="SignalP"/>
    </source>
</evidence>
<dbReference type="InterPro" id="IPR003660">
    <property type="entry name" value="HAMP_dom"/>
</dbReference>
<sequence length="394" mass="42028">MVSLWNFYLNFSVKARLATLCVCYSACIAATALAAQADSALIKYGSVILFIVLGGIFGWINIWSINRPIQRAIGYLQTMARGDLSQEITVFRKNEFSKMLLTMRELQGSMRDIISGIQTTAADLSAASDLLRTTSSQIAEGTDHASQESASITTAVDEMASVSLAISHNCQKMAEEASGTGHATESGTETISRMTTIMEAVEQMVSGTMAAVNALGANSERIGDIITAIRDIADQTNLLALNAAIEAARAGEQGRGFAVVADEVRNLAERTTSSTREIQSIIGALQGDVKNVMGLMEQSSDSVRNGTRDMHLSRQAIGAIKEHIAPLIDHVSQVAIAAEEQSATTASITENIHRIALVIRDAAQGAQQTETAAADLAQSATELQQMVNRFKLSA</sequence>
<dbReference type="EnsemblBacteria" id="AAR34243">
    <property type="protein sequence ID" value="AAR34243"/>
    <property type="gene ID" value="GSU0916"/>
</dbReference>
<evidence type="ECO:0000259" key="8">
    <source>
        <dbReference type="PROSITE" id="PS50885"/>
    </source>
</evidence>
<dbReference type="Pfam" id="PF00672">
    <property type="entry name" value="HAMP"/>
    <property type="match status" value="1"/>
</dbReference>
<organism evidence="9 10">
    <name type="scientific">Geobacter sulfurreducens (strain ATCC 51573 / DSM 12127 / PCA)</name>
    <dbReference type="NCBI Taxonomy" id="243231"/>
    <lineage>
        <taxon>Bacteria</taxon>
        <taxon>Pseudomonadati</taxon>
        <taxon>Thermodesulfobacteriota</taxon>
        <taxon>Desulfuromonadia</taxon>
        <taxon>Geobacterales</taxon>
        <taxon>Geobacteraceae</taxon>
        <taxon>Geobacter</taxon>
    </lineage>
</organism>
<dbReference type="SUPFAM" id="SSF58104">
    <property type="entry name" value="Methyl-accepting chemotaxis protein (MCP) signaling domain"/>
    <property type="match status" value="1"/>
</dbReference>
<gene>
    <name evidence="9" type="primary">mcp40H-10</name>
    <name evidence="9" type="ordered locus">GSU0916</name>
</gene>
<feature type="domain" description="Methyl-accepting transducer" evidence="7">
    <location>
        <begin position="120"/>
        <end position="356"/>
    </location>
</feature>
<reference evidence="9 10" key="1">
    <citation type="journal article" date="2003" name="Science">
        <title>Genome of Geobacter sulfurreducens: metal reduction in subsurface environments.</title>
        <authorList>
            <person name="Methe B.A."/>
            <person name="Nelson K.E."/>
            <person name="Eisen J.A."/>
            <person name="Paulsen I.T."/>
            <person name="Nelson W."/>
            <person name="Heidelberg J.F."/>
            <person name="Wu D."/>
            <person name="Wu M."/>
            <person name="Ward N."/>
            <person name="Beanan M.J."/>
            <person name="Dodson R.J."/>
            <person name="Madupu R."/>
            <person name="Brinkac L.M."/>
            <person name="Daugherty S.C."/>
            <person name="DeBoy R.T."/>
            <person name="Durkin A.S."/>
            <person name="Gwinn M."/>
            <person name="Kolonay J.F."/>
            <person name="Sullivan S.A."/>
            <person name="Haft D.H."/>
            <person name="Selengut J."/>
            <person name="Davidsen T.M."/>
            <person name="Zafar N."/>
            <person name="White O."/>
            <person name="Tran B."/>
            <person name="Romero C."/>
            <person name="Forberger H.A."/>
            <person name="Weidman J."/>
            <person name="Khouri H."/>
            <person name="Feldblyum T.V."/>
            <person name="Utterback T.R."/>
            <person name="Van Aken S.E."/>
            <person name="Lovley D.R."/>
            <person name="Fraser C.M."/>
        </authorList>
    </citation>
    <scope>NUCLEOTIDE SEQUENCE [LARGE SCALE GENOMIC DNA]</scope>
    <source>
        <strain evidence="10">ATCC 51573 / DSM 12127 / PCA</strain>
    </source>
</reference>
<name>Q74EP6_GEOSL</name>
<keyword evidence="5" id="KW-0472">Membrane</keyword>
<dbReference type="SMART" id="SM00304">
    <property type="entry name" value="HAMP"/>
    <property type="match status" value="1"/>
</dbReference>
<feature type="domain" description="HAMP" evidence="8">
    <location>
        <begin position="63"/>
        <end position="115"/>
    </location>
</feature>
<keyword evidence="5" id="KW-0812">Transmembrane</keyword>
<dbReference type="PATRIC" id="fig|243231.5.peg.919"/>
<dbReference type="EMBL" id="AE017180">
    <property type="protein sequence ID" value="AAR34243.1"/>
    <property type="molecule type" value="Genomic_DNA"/>
</dbReference>